<dbReference type="AlphaFoldDB" id="A0A0P0A9I9"/>
<gene>
    <name evidence="1" type="ORF">IMCC12053_1255</name>
</gene>
<dbReference type="EMBL" id="CP012023">
    <property type="protein sequence ID" value="ALI55203.1"/>
    <property type="molecule type" value="Genomic_DNA"/>
</dbReference>
<dbReference type="PROSITE" id="PS51257">
    <property type="entry name" value="PROKAR_LIPOPROTEIN"/>
    <property type="match status" value="1"/>
</dbReference>
<dbReference type="RefSeq" id="WP_062216736.1">
    <property type="nucleotide sequence ID" value="NZ_CP012023.1"/>
</dbReference>
<dbReference type="PATRIC" id="fig|1397108.4.peg.1287"/>
<sequence length="125" mass="13767">MRWFLPLAVLPFLAACSEQQMCISSATKDLRVVRGFVTETEGNLRRGYALIEVDVIDFETRSCGTKQDGSTKYCRVPVRDTELRPKAIDLDAEAAKLASLKRKEAQLAAAAEQQIAACKVAYPDG</sequence>
<organism evidence="1 2">
    <name type="scientific">Celeribacter marinus</name>
    <dbReference type="NCBI Taxonomy" id="1397108"/>
    <lineage>
        <taxon>Bacteria</taxon>
        <taxon>Pseudomonadati</taxon>
        <taxon>Pseudomonadota</taxon>
        <taxon>Alphaproteobacteria</taxon>
        <taxon>Rhodobacterales</taxon>
        <taxon>Roseobacteraceae</taxon>
        <taxon>Celeribacter</taxon>
    </lineage>
</organism>
<dbReference type="KEGG" id="cmar:IMCC12053_1255"/>
<dbReference type="Proteomes" id="UP000064920">
    <property type="component" value="Chromosome"/>
</dbReference>
<keyword evidence="2" id="KW-1185">Reference proteome</keyword>
<accession>A0A0P0A9I9</accession>
<reference evidence="1 2" key="1">
    <citation type="submission" date="2015-05" db="EMBL/GenBank/DDBJ databases">
        <authorList>
            <person name="Wang D.B."/>
            <person name="Wang M."/>
        </authorList>
    </citation>
    <scope>NUCLEOTIDE SEQUENCE [LARGE SCALE GENOMIC DNA]</scope>
    <source>
        <strain evidence="1 2">IMCC 12053</strain>
    </source>
</reference>
<name>A0A0P0A9I9_9RHOB</name>
<evidence type="ECO:0000313" key="1">
    <source>
        <dbReference type="EMBL" id="ALI55203.1"/>
    </source>
</evidence>
<dbReference type="STRING" id="1397108.IMCC12053_1255"/>
<protein>
    <submittedName>
        <fullName evidence="1">Uncharacterized protein</fullName>
    </submittedName>
</protein>
<evidence type="ECO:0000313" key="2">
    <source>
        <dbReference type="Proteomes" id="UP000064920"/>
    </source>
</evidence>
<dbReference type="OrthoDB" id="7875456at2"/>
<proteinExistence type="predicted"/>